<dbReference type="Proteomes" id="UP000075840">
    <property type="component" value="Unassembled WGS sequence"/>
</dbReference>
<name>A0A182HUH6_ANOAR</name>
<keyword evidence="3" id="KW-1185">Reference proteome</keyword>
<evidence type="ECO:0000313" key="2">
    <source>
        <dbReference type="EnsemblMetazoa" id="AARA004942-PA"/>
    </source>
</evidence>
<feature type="compositionally biased region" description="Basic and acidic residues" evidence="1">
    <location>
        <begin position="69"/>
        <end position="93"/>
    </location>
</feature>
<sequence>MLNASFSQSSSRVGSHHHFSFLTRQFGTMGKQGVARCNVSPIPCSFARPFAFICCGEKFRRRSSGLVEAKNKDDSPPRPNEGERGDVGGKKNS</sequence>
<reference evidence="2" key="1">
    <citation type="submission" date="2022-08" db="UniProtKB">
        <authorList>
            <consortium name="EnsemblMetazoa"/>
        </authorList>
    </citation>
    <scope>IDENTIFICATION</scope>
    <source>
        <strain evidence="2">Dongola</strain>
    </source>
</reference>
<dbReference type="EMBL" id="APCN01002461">
    <property type="status" value="NOT_ANNOTATED_CDS"/>
    <property type="molecule type" value="Genomic_DNA"/>
</dbReference>
<evidence type="ECO:0000256" key="1">
    <source>
        <dbReference type="SAM" id="MobiDB-lite"/>
    </source>
</evidence>
<dbReference type="AlphaFoldDB" id="A0A182HUH6"/>
<dbReference type="VEuPathDB" id="VectorBase:AARA004942"/>
<proteinExistence type="predicted"/>
<dbReference type="EnsemblMetazoa" id="AARA004942-RA">
    <property type="protein sequence ID" value="AARA004942-PA"/>
    <property type="gene ID" value="AARA004942"/>
</dbReference>
<evidence type="ECO:0000313" key="3">
    <source>
        <dbReference type="Proteomes" id="UP000075840"/>
    </source>
</evidence>
<protein>
    <submittedName>
        <fullName evidence="2">Uncharacterized protein</fullName>
    </submittedName>
</protein>
<accession>A0A182HUH6</accession>
<feature type="region of interest" description="Disordered" evidence="1">
    <location>
        <begin position="65"/>
        <end position="93"/>
    </location>
</feature>
<organism evidence="2 3">
    <name type="scientific">Anopheles arabiensis</name>
    <name type="common">Mosquito</name>
    <dbReference type="NCBI Taxonomy" id="7173"/>
    <lineage>
        <taxon>Eukaryota</taxon>
        <taxon>Metazoa</taxon>
        <taxon>Ecdysozoa</taxon>
        <taxon>Arthropoda</taxon>
        <taxon>Hexapoda</taxon>
        <taxon>Insecta</taxon>
        <taxon>Pterygota</taxon>
        <taxon>Neoptera</taxon>
        <taxon>Endopterygota</taxon>
        <taxon>Diptera</taxon>
        <taxon>Nematocera</taxon>
        <taxon>Culicoidea</taxon>
        <taxon>Culicidae</taxon>
        <taxon>Anophelinae</taxon>
        <taxon>Anopheles</taxon>
    </lineage>
</organism>